<accession>A0A937RM89</accession>
<evidence type="ECO:0000313" key="4">
    <source>
        <dbReference type="Proteomes" id="UP000604475"/>
    </source>
</evidence>
<gene>
    <name evidence="3" type="ORF">I7412_22510</name>
</gene>
<evidence type="ECO:0000313" key="3">
    <source>
        <dbReference type="EMBL" id="MBL7629889.1"/>
    </source>
</evidence>
<dbReference type="RefSeq" id="WP_203031799.1">
    <property type="nucleotide sequence ID" value="NZ_JAEACQ010000239.1"/>
</dbReference>
<evidence type="ECO:0000256" key="2">
    <source>
        <dbReference type="SAM" id="Phobius"/>
    </source>
</evidence>
<dbReference type="EMBL" id="JAEACQ010000239">
    <property type="protein sequence ID" value="MBL7629889.1"/>
    <property type="molecule type" value="Genomic_DNA"/>
</dbReference>
<feature type="region of interest" description="Disordered" evidence="1">
    <location>
        <begin position="70"/>
        <end position="125"/>
    </location>
</feature>
<name>A0A937RM89_9ACTN</name>
<feature type="compositionally biased region" description="Basic residues" evidence="1">
    <location>
        <begin position="14"/>
        <end position="25"/>
    </location>
</feature>
<evidence type="ECO:0000256" key="1">
    <source>
        <dbReference type="SAM" id="MobiDB-lite"/>
    </source>
</evidence>
<feature type="compositionally biased region" description="Low complexity" evidence="1">
    <location>
        <begin position="26"/>
        <end position="49"/>
    </location>
</feature>
<keyword evidence="2" id="KW-1133">Transmembrane helix</keyword>
<protein>
    <submittedName>
        <fullName evidence="3">Uncharacterized protein</fullName>
    </submittedName>
</protein>
<feature type="transmembrane region" description="Helical" evidence="2">
    <location>
        <begin position="130"/>
        <end position="153"/>
    </location>
</feature>
<comment type="caution">
    <text evidence="3">The sequence shown here is derived from an EMBL/GenBank/DDBJ whole genome shotgun (WGS) entry which is preliminary data.</text>
</comment>
<dbReference type="AlphaFoldDB" id="A0A937RM89"/>
<reference evidence="3" key="1">
    <citation type="submission" date="2020-12" db="EMBL/GenBank/DDBJ databases">
        <title>Genomic characterization of non-nitrogen-fixing Frankia strains.</title>
        <authorList>
            <person name="Carlos-Shanley C."/>
            <person name="Guerra T."/>
            <person name="Hahn D."/>
        </authorList>
    </citation>
    <scope>NUCLEOTIDE SEQUENCE</scope>
    <source>
        <strain evidence="3">CN6</strain>
    </source>
</reference>
<keyword evidence="2" id="KW-0812">Transmembrane</keyword>
<keyword evidence="4" id="KW-1185">Reference proteome</keyword>
<sequence>MGVNEAAVADPSSRRSRAGRRRHVRAVGTAAAAVTPAPTGKAVAGPGAVAGPRVVADDTAAPAPLAGVAAAPDAATPTGDPEAAGSQAGPEGAAAPPAGGAHAAADGADGAVAEPTPPPMSRAAAARPGGLATLAGLGVALLAAAAGIGFGVVPMGSPEEPGDVVEAYLTDVGEARAWSAYTRLCPTARDARATPAGVYGVGEFWDDVLARNAREGGPIREATVTGFALAAAPAPASARDITVLVQRADGVAPQVYRVDHQDGHFCLLTV</sequence>
<keyword evidence="2" id="KW-0472">Membrane</keyword>
<feature type="region of interest" description="Disordered" evidence="1">
    <location>
        <begin position="1"/>
        <end position="49"/>
    </location>
</feature>
<organism evidence="3 4">
    <name type="scientific">Frankia nepalensis</name>
    <dbReference type="NCBI Taxonomy" id="1836974"/>
    <lineage>
        <taxon>Bacteria</taxon>
        <taxon>Bacillati</taxon>
        <taxon>Actinomycetota</taxon>
        <taxon>Actinomycetes</taxon>
        <taxon>Frankiales</taxon>
        <taxon>Frankiaceae</taxon>
        <taxon>Frankia</taxon>
    </lineage>
</organism>
<dbReference type="Proteomes" id="UP000604475">
    <property type="component" value="Unassembled WGS sequence"/>
</dbReference>
<feature type="compositionally biased region" description="Low complexity" evidence="1">
    <location>
        <begin position="70"/>
        <end position="114"/>
    </location>
</feature>
<proteinExistence type="predicted"/>